<dbReference type="AlphaFoldDB" id="A0A3B7MI46"/>
<sequence length="118" mass="13116">MKYLALILALGLISLTACKKDKEKNIIYGTVQADGVETYVLIKDPDHVKQDFLCEKMVGMLSSFYPNCSIAVAVSNLPTDLRVTGTKIKFSKWEFTAVPAAAYVLRTIEIKDAQLANW</sequence>
<evidence type="ECO:0000313" key="2">
    <source>
        <dbReference type="EMBL" id="AXY72983.1"/>
    </source>
</evidence>
<keyword evidence="1" id="KW-0732">Signal</keyword>
<name>A0A3B7MI46_9BACT</name>
<feature type="signal peptide" evidence="1">
    <location>
        <begin position="1"/>
        <end position="19"/>
    </location>
</feature>
<dbReference type="EMBL" id="CP032157">
    <property type="protein sequence ID" value="AXY72983.1"/>
    <property type="molecule type" value="Genomic_DNA"/>
</dbReference>
<dbReference type="KEGG" id="pseg:D3H65_02925"/>
<evidence type="ECO:0000256" key="1">
    <source>
        <dbReference type="SAM" id="SignalP"/>
    </source>
</evidence>
<protein>
    <recommendedName>
        <fullName evidence="4">Lipoprotein</fullName>
    </recommendedName>
</protein>
<gene>
    <name evidence="2" type="ORF">D3H65_02925</name>
</gene>
<reference evidence="2 3" key="1">
    <citation type="submission" date="2018-09" db="EMBL/GenBank/DDBJ databases">
        <title>Genome sequencing of strain 6GH32-13.</title>
        <authorList>
            <person name="Weon H.-Y."/>
            <person name="Heo J."/>
            <person name="Kwon S.-W."/>
        </authorList>
    </citation>
    <scope>NUCLEOTIDE SEQUENCE [LARGE SCALE GENOMIC DNA]</scope>
    <source>
        <strain evidence="2 3">5GH32-13</strain>
    </source>
</reference>
<evidence type="ECO:0000313" key="3">
    <source>
        <dbReference type="Proteomes" id="UP000263900"/>
    </source>
</evidence>
<keyword evidence="3" id="KW-1185">Reference proteome</keyword>
<dbReference type="Proteomes" id="UP000263900">
    <property type="component" value="Chromosome"/>
</dbReference>
<accession>A0A3B7MI46</accession>
<feature type="chain" id="PRO_5017831248" description="Lipoprotein" evidence="1">
    <location>
        <begin position="20"/>
        <end position="118"/>
    </location>
</feature>
<proteinExistence type="predicted"/>
<dbReference type="PROSITE" id="PS51257">
    <property type="entry name" value="PROKAR_LIPOPROTEIN"/>
    <property type="match status" value="1"/>
</dbReference>
<organism evidence="2 3">
    <name type="scientific">Paraflavitalea soli</name>
    <dbReference type="NCBI Taxonomy" id="2315862"/>
    <lineage>
        <taxon>Bacteria</taxon>
        <taxon>Pseudomonadati</taxon>
        <taxon>Bacteroidota</taxon>
        <taxon>Chitinophagia</taxon>
        <taxon>Chitinophagales</taxon>
        <taxon>Chitinophagaceae</taxon>
        <taxon>Paraflavitalea</taxon>
    </lineage>
</organism>
<evidence type="ECO:0008006" key="4">
    <source>
        <dbReference type="Google" id="ProtNLM"/>
    </source>
</evidence>
<dbReference type="RefSeq" id="WP_119048821.1">
    <property type="nucleotide sequence ID" value="NZ_CP032157.1"/>
</dbReference>